<name>A0A3B0ZDM0_9ZZZZ</name>
<dbReference type="EMBL" id="UOFL01000163">
    <property type="protein sequence ID" value="VAW78796.1"/>
    <property type="molecule type" value="Genomic_DNA"/>
</dbReference>
<evidence type="ECO:0000313" key="1">
    <source>
        <dbReference type="EMBL" id="VAW78796.1"/>
    </source>
</evidence>
<dbReference type="AlphaFoldDB" id="A0A3B0ZDM0"/>
<sequence length="342" mass="38932">MHNDLPLDPSFLKIINQLMDGNIESVAQAEVDLQTLRGSLATSHLHETLSDAQQQVVASLQTGNNIHSYDDWRQQQVSHFEKSLLKVDDYLAQLETEWGPILLSPFNQRLKSLQLERDSDKANLLLDSLLIDLSKLMTQRTEYSEQLEKLSELALIIKPLDAQCAAQLQSQIVPLSVRDNITLLRKIYDEYNLKRNALELHSLNQSRRSVIIEGLKNLGYAINEGMETSLAENGKLLLKKSATEDYGVELVGLKDNAQLQVRAVAFDNNDQLRNSDQDIAAEQSWCDEFHVLIENVKQQEGEIDIQKSWPVGKIPLRVIHKVEETQQSYQAKNNKLQSRKLK</sequence>
<proteinExistence type="predicted"/>
<gene>
    <name evidence="1" type="ORF">MNBD_GAMMA12-3928</name>
</gene>
<protein>
    <submittedName>
        <fullName evidence="1">Uncharacterized protein</fullName>
    </submittedName>
</protein>
<accession>A0A3B0ZDM0</accession>
<organism evidence="1">
    <name type="scientific">hydrothermal vent metagenome</name>
    <dbReference type="NCBI Taxonomy" id="652676"/>
    <lineage>
        <taxon>unclassified sequences</taxon>
        <taxon>metagenomes</taxon>
        <taxon>ecological metagenomes</taxon>
    </lineage>
</organism>
<reference evidence="1" key="1">
    <citation type="submission" date="2018-06" db="EMBL/GenBank/DDBJ databases">
        <authorList>
            <person name="Zhirakovskaya E."/>
        </authorList>
    </citation>
    <scope>NUCLEOTIDE SEQUENCE</scope>
</reference>